<accession>A0A9N8YIR8</accession>
<organism evidence="2 3">
    <name type="scientific">Funneliformis mosseae</name>
    <name type="common">Endomycorrhizal fungus</name>
    <name type="synonym">Glomus mosseae</name>
    <dbReference type="NCBI Taxonomy" id="27381"/>
    <lineage>
        <taxon>Eukaryota</taxon>
        <taxon>Fungi</taxon>
        <taxon>Fungi incertae sedis</taxon>
        <taxon>Mucoromycota</taxon>
        <taxon>Glomeromycotina</taxon>
        <taxon>Glomeromycetes</taxon>
        <taxon>Glomerales</taxon>
        <taxon>Glomeraceae</taxon>
        <taxon>Funneliformis</taxon>
    </lineage>
</organism>
<dbReference type="Gene3D" id="2.40.70.10">
    <property type="entry name" value="Acid Proteases"/>
    <property type="match status" value="1"/>
</dbReference>
<dbReference type="PROSITE" id="PS51462">
    <property type="entry name" value="NUDIX"/>
    <property type="match status" value="1"/>
</dbReference>
<dbReference type="InterPro" id="IPR015797">
    <property type="entry name" value="NUDIX_hydrolase-like_dom_sf"/>
</dbReference>
<protein>
    <submittedName>
        <fullName evidence="2">5885_t:CDS:1</fullName>
    </submittedName>
</protein>
<dbReference type="Gene3D" id="3.90.79.10">
    <property type="entry name" value="Nucleoside Triphosphate Pyrophosphohydrolase"/>
    <property type="match status" value="1"/>
</dbReference>
<proteinExistence type="predicted"/>
<reference evidence="2" key="1">
    <citation type="submission" date="2021-06" db="EMBL/GenBank/DDBJ databases">
        <authorList>
            <person name="Kallberg Y."/>
            <person name="Tangrot J."/>
            <person name="Rosling A."/>
        </authorList>
    </citation>
    <scope>NUCLEOTIDE SEQUENCE</scope>
    <source>
        <strain evidence="2">87-6 pot B 2015</strain>
    </source>
</reference>
<dbReference type="EMBL" id="CAJVPP010000010">
    <property type="protein sequence ID" value="CAG8434661.1"/>
    <property type="molecule type" value="Genomic_DNA"/>
</dbReference>
<keyword evidence="3" id="KW-1185">Reference proteome</keyword>
<gene>
    <name evidence="2" type="ORF">FMOSSE_LOCUS129</name>
</gene>
<dbReference type="SUPFAM" id="SSF55811">
    <property type="entry name" value="Nudix"/>
    <property type="match status" value="1"/>
</dbReference>
<dbReference type="InterPro" id="IPR000086">
    <property type="entry name" value="NUDIX_hydrolase_dom"/>
</dbReference>
<dbReference type="Proteomes" id="UP000789375">
    <property type="component" value="Unassembled WGS sequence"/>
</dbReference>
<name>A0A9N8YIR8_FUNMO</name>
<evidence type="ECO:0000313" key="2">
    <source>
        <dbReference type="EMBL" id="CAG8434661.1"/>
    </source>
</evidence>
<evidence type="ECO:0000313" key="3">
    <source>
        <dbReference type="Proteomes" id="UP000789375"/>
    </source>
</evidence>
<dbReference type="CDD" id="cd00303">
    <property type="entry name" value="retropepsin_like"/>
    <property type="match status" value="1"/>
</dbReference>
<dbReference type="InterPro" id="IPR021109">
    <property type="entry name" value="Peptidase_aspartic_dom_sf"/>
</dbReference>
<feature type="domain" description="Nudix hydrolase" evidence="1">
    <location>
        <begin position="83"/>
        <end position="257"/>
    </location>
</feature>
<evidence type="ECO:0000259" key="1">
    <source>
        <dbReference type="PROSITE" id="PS51462"/>
    </source>
</evidence>
<dbReference type="CDD" id="cd02883">
    <property type="entry name" value="NUDIX_Hydrolase"/>
    <property type="match status" value="1"/>
</dbReference>
<comment type="caution">
    <text evidence="2">The sequence shown here is derived from an EMBL/GenBank/DDBJ whole genome shotgun (WGS) entry which is preliminary data.</text>
</comment>
<dbReference type="Pfam" id="PF00293">
    <property type="entry name" value="NUDIX"/>
    <property type="match status" value="1"/>
</dbReference>
<dbReference type="AlphaFoldDB" id="A0A9N8YIR8"/>
<sequence>MKMAILRRKSANKFLYQSFKLVDTPLGNKSVNNSNPLRKQIKWNNLLEEIREFKKKDYENEYIIINKLPDDDELVEYWHIFQGYDTPCLVCNFNDVDHHSYMITRKKNLKVQKILKQQDNRKPIISKNNKSNKPHNLGYVMNIIYNDVGIFLSKRINKHKKIYNLWQVPGGKIEENEYSIEAVIRETEEKIGLIIKNDIPKLIFNDSGFNCDIYITKVNMNTTLRNTELDKQKNLEISRMIAQAQWEEHKPQDAYFAEAEVFERKINVMIDTGAVKYIIIKSFLDSVHKDIEVSTNIQIISIIEARIAPLGKMLKVSIKIGKFEIIVTESFRYNVLLGNDWITIQAKAIIDTSKQIMIIKQNNETDIVPIMYFSKINPKVFILIDFVEEKYDDLEIEEIYKNLNTI</sequence>